<evidence type="ECO:0000256" key="1">
    <source>
        <dbReference type="ARBA" id="ARBA00004613"/>
    </source>
</evidence>
<evidence type="ECO:0000256" key="7">
    <source>
        <dbReference type="RuleBase" id="RU367102"/>
    </source>
</evidence>
<comment type="subcellular location">
    <subcellularLocation>
        <location evidence="1 7">Secreted</location>
    </subcellularLocation>
</comment>
<dbReference type="GO" id="GO:0010052">
    <property type="term" value="P:guard cell differentiation"/>
    <property type="evidence" value="ECO:0000318"/>
    <property type="project" value="GO_Central"/>
</dbReference>
<name>A0A0A0L4P0_CUCSA</name>
<comment type="function">
    <text evidence="7">Controls stomatal patterning.</text>
</comment>
<gene>
    <name evidence="9" type="ORF">Csa_3G146310</name>
</gene>
<dbReference type="EMBL" id="CM002924">
    <property type="protein sequence ID" value="KGN56945.1"/>
    <property type="molecule type" value="Genomic_DNA"/>
</dbReference>
<dbReference type="Proteomes" id="UP000029981">
    <property type="component" value="Chromosome 3"/>
</dbReference>
<keyword evidence="10" id="KW-1185">Reference proteome</keyword>
<dbReference type="GO" id="GO:0048018">
    <property type="term" value="F:receptor ligand activity"/>
    <property type="evidence" value="ECO:0007669"/>
    <property type="project" value="EnsemblPlants"/>
</dbReference>
<comment type="similarity">
    <text evidence="2 7">Belongs to the plant cysteine rich small secretory peptide family. Epidermal patterning factor subfamily.</text>
</comment>
<evidence type="ECO:0000256" key="2">
    <source>
        <dbReference type="ARBA" id="ARBA00008127"/>
    </source>
</evidence>
<proteinExistence type="inferred from homology"/>
<protein>
    <recommendedName>
        <fullName evidence="7">Epidermal patterning factor-like protein</fullName>
    </recommendedName>
</protein>
<evidence type="ECO:0000256" key="4">
    <source>
        <dbReference type="ARBA" id="ARBA00022525"/>
    </source>
</evidence>
<evidence type="ECO:0000256" key="5">
    <source>
        <dbReference type="ARBA" id="ARBA00022729"/>
    </source>
</evidence>
<dbReference type="Gramene" id="KGN56945">
    <property type="protein sequence ID" value="KGN56945"/>
    <property type="gene ID" value="Csa_3G146310"/>
</dbReference>
<feature type="region of interest" description="Disordered" evidence="8">
    <location>
        <begin position="33"/>
        <end position="60"/>
    </location>
</feature>
<reference evidence="9 10" key="1">
    <citation type="journal article" date="2009" name="Nat. Genet.">
        <title>The genome of the cucumber, Cucumis sativus L.</title>
        <authorList>
            <person name="Huang S."/>
            <person name="Li R."/>
            <person name="Zhang Z."/>
            <person name="Li L."/>
            <person name="Gu X."/>
            <person name="Fan W."/>
            <person name="Lucas W.J."/>
            <person name="Wang X."/>
            <person name="Xie B."/>
            <person name="Ni P."/>
            <person name="Ren Y."/>
            <person name="Zhu H."/>
            <person name="Li J."/>
            <person name="Lin K."/>
            <person name="Jin W."/>
            <person name="Fei Z."/>
            <person name="Li G."/>
            <person name="Staub J."/>
            <person name="Kilian A."/>
            <person name="van der Vossen E.A."/>
            <person name="Wu Y."/>
            <person name="Guo J."/>
            <person name="He J."/>
            <person name="Jia Z."/>
            <person name="Ren Y."/>
            <person name="Tian G."/>
            <person name="Lu Y."/>
            <person name="Ruan J."/>
            <person name="Qian W."/>
            <person name="Wang M."/>
            <person name="Huang Q."/>
            <person name="Li B."/>
            <person name="Xuan Z."/>
            <person name="Cao J."/>
            <person name="Asan"/>
            <person name="Wu Z."/>
            <person name="Zhang J."/>
            <person name="Cai Q."/>
            <person name="Bai Y."/>
            <person name="Zhao B."/>
            <person name="Han Y."/>
            <person name="Li Y."/>
            <person name="Li X."/>
            <person name="Wang S."/>
            <person name="Shi Q."/>
            <person name="Liu S."/>
            <person name="Cho W.K."/>
            <person name="Kim J.Y."/>
            <person name="Xu Y."/>
            <person name="Heller-Uszynska K."/>
            <person name="Miao H."/>
            <person name="Cheng Z."/>
            <person name="Zhang S."/>
            <person name="Wu J."/>
            <person name="Yang Y."/>
            <person name="Kang H."/>
            <person name="Li M."/>
            <person name="Liang H."/>
            <person name="Ren X."/>
            <person name="Shi Z."/>
            <person name="Wen M."/>
            <person name="Jian M."/>
            <person name="Yang H."/>
            <person name="Zhang G."/>
            <person name="Yang Z."/>
            <person name="Chen R."/>
            <person name="Liu S."/>
            <person name="Li J."/>
            <person name="Ma L."/>
            <person name="Liu H."/>
            <person name="Zhou Y."/>
            <person name="Zhao J."/>
            <person name="Fang X."/>
            <person name="Li G."/>
            <person name="Fang L."/>
            <person name="Li Y."/>
            <person name="Liu D."/>
            <person name="Zheng H."/>
            <person name="Zhang Y."/>
            <person name="Qin N."/>
            <person name="Li Z."/>
            <person name="Yang G."/>
            <person name="Yang S."/>
            <person name="Bolund L."/>
            <person name="Kristiansen K."/>
            <person name="Zheng H."/>
            <person name="Li S."/>
            <person name="Zhang X."/>
            <person name="Yang H."/>
            <person name="Wang J."/>
            <person name="Sun R."/>
            <person name="Zhang B."/>
            <person name="Jiang S."/>
            <person name="Wang J."/>
            <person name="Du Y."/>
            <person name="Li S."/>
        </authorList>
    </citation>
    <scope>NUCLEOTIDE SEQUENCE [LARGE SCALE GENOMIC DNA]</scope>
    <source>
        <strain evidence="10">cv. 9930</strain>
    </source>
</reference>
<evidence type="ECO:0000256" key="3">
    <source>
        <dbReference type="ARBA" id="ARBA00022473"/>
    </source>
</evidence>
<keyword evidence="5 7" id="KW-0732">Signal</keyword>
<sequence length="105" mass="11154">MGSSFLPSPHPSHFHFSLLILTLFAFQLASASSSSSSSSSETGGWIGDRKSLVGPGSSPPTCLAKCGRCGPCEPVHVPIQPGLSLPLEYYPEAWRCKCGNKLFMP</sequence>
<dbReference type="eggNOG" id="ENOG502S3SX">
    <property type="taxonomic scope" value="Eukaryota"/>
</dbReference>
<dbReference type="GO" id="GO:0048481">
    <property type="term" value="P:plant ovule development"/>
    <property type="evidence" value="ECO:0007669"/>
    <property type="project" value="EnsemblPlants"/>
</dbReference>
<keyword evidence="4 7" id="KW-0964">Secreted</keyword>
<dbReference type="GO" id="GO:0007267">
    <property type="term" value="P:cell-cell signaling"/>
    <property type="evidence" value="ECO:0007669"/>
    <property type="project" value="EnsemblPlants"/>
</dbReference>
<dbReference type="Pfam" id="PF17181">
    <property type="entry name" value="EPF"/>
    <property type="match status" value="1"/>
</dbReference>
<evidence type="ECO:0000256" key="6">
    <source>
        <dbReference type="ARBA" id="ARBA00023157"/>
    </source>
</evidence>
<evidence type="ECO:0000313" key="9">
    <source>
        <dbReference type="EMBL" id="KGN56945.1"/>
    </source>
</evidence>
<reference evidence="9 10" key="3">
    <citation type="journal article" date="2010" name="BMC Genomics">
        <title>Transcriptome sequencing and comparative analysis of cucumber flowers with different sex types.</title>
        <authorList>
            <person name="Guo S."/>
            <person name="Zheng Y."/>
            <person name="Joung J.G."/>
            <person name="Liu S."/>
            <person name="Zhang Z."/>
            <person name="Crasta O.R."/>
            <person name="Sobral B.W."/>
            <person name="Xu Y."/>
            <person name="Huang S."/>
            <person name="Fei Z."/>
        </authorList>
    </citation>
    <scope>NUCLEOTIDE SEQUENCE [LARGE SCALE GENOMIC DNA]</scope>
    <source>
        <strain evidence="10">cv. 9930</strain>
    </source>
</reference>
<reference evidence="9 10" key="4">
    <citation type="journal article" date="2011" name="BMC Genomics">
        <title>RNA-Seq improves annotation of protein-coding genes in the cucumber genome.</title>
        <authorList>
            <person name="Li Z."/>
            <person name="Zhang Z."/>
            <person name="Yan P."/>
            <person name="Huang S."/>
            <person name="Fei Z."/>
            <person name="Lin K."/>
        </authorList>
    </citation>
    <scope>NUCLEOTIDE SEQUENCE [LARGE SCALE GENOMIC DNA]</scope>
    <source>
        <strain evidence="10">cv. 9930</strain>
    </source>
</reference>
<accession>A0A0A0L4P0</accession>
<dbReference type="PANTHER" id="PTHR33109">
    <property type="entry name" value="EPIDERMAL PATTERNING FACTOR-LIKE PROTEIN 4"/>
    <property type="match status" value="1"/>
</dbReference>
<dbReference type="AlphaFoldDB" id="A0A0A0L4P0"/>
<evidence type="ECO:0000313" key="10">
    <source>
        <dbReference type="Proteomes" id="UP000029981"/>
    </source>
</evidence>
<organism evidence="9 10">
    <name type="scientific">Cucumis sativus</name>
    <name type="common">Cucumber</name>
    <dbReference type="NCBI Taxonomy" id="3659"/>
    <lineage>
        <taxon>Eukaryota</taxon>
        <taxon>Viridiplantae</taxon>
        <taxon>Streptophyta</taxon>
        <taxon>Embryophyta</taxon>
        <taxon>Tracheophyta</taxon>
        <taxon>Spermatophyta</taxon>
        <taxon>Magnoliopsida</taxon>
        <taxon>eudicotyledons</taxon>
        <taxon>Gunneridae</taxon>
        <taxon>Pentapetalae</taxon>
        <taxon>rosids</taxon>
        <taxon>fabids</taxon>
        <taxon>Cucurbitales</taxon>
        <taxon>Cucurbitaceae</taxon>
        <taxon>Benincaseae</taxon>
        <taxon>Cucumis</taxon>
    </lineage>
</organism>
<evidence type="ECO:0000256" key="8">
    <source>
        <dbReference type="SAM" id="MobiDB-lite"/>
    </source>
</evidence>
<dbReference type="PANTHER" id="PTHR33109:SF55">
    <property type="entry name" value="EPIDERMAL PATTERNING FACTOR-LIKE PROTEIN 4-RELATED"/>
    <property type="match status" value="1"/>
</dbReference>
<dbReference type="GO" id="GO:0080086">
    <property type="term" value="P:stamen filament development"/>
    <property type="evidence" value="ECO:0007669"/>
    <property type="project" value="EnsemblPlants"/>
</dbReference>
<feature type="signal peptide" evidence="7">
    <location>
        <begin position="1"/>
        <end position="31"/>
    </location>
</feature>
<dbReference type="OMA" id="MCQSNIF"/>
<feature type="chain" id="PRO_5027132743" description="Epidermal patterning factor-like protein" evidence="7">
    <location>
        <begin position="32"/>
        <end position="105"/>
    </location>
</feature>
<dbReference type="GO" id="GO:0005576">
    <property type="term" value="C:extracellular region"/>
    <property type="evidence" value="ECO:0007669"/>
    <property type="project" value="UniProtKB-SubCell"/>
</dbReference>
<keyword evidence="6" id="KW-1015">Disulfide bond</keyword>
<dbReference type="InterPro" id="IPR039455">
    <property type="entry name" value="EPFL"/>
</dbReference>
<keyword evidence="3 7" id="KW-0217">Developmental protein</keyword>
<reference evidence="9 10" key="2">
    <citation type="journal article" date="2009" name="PLoS ONE">
        <title>An integrated genetic and cytogenetic map of the cucumber genome.</title>
        <authorList>
            <person name="Ren Y."/>
            <person name="Zhang Z."/>
            <person name="Liu J."/>
            <person name="Staub J.E."/>
            <person name="Han Y."/>
            <person name="Cheng Z."/>
            <person name="Li X."/>
            <person name="Lu J."/>
            <person name="Miao H."/>
            <person name="Kang H."/>
            <person name="Xie B."/>
            <person name="Gu X."/>
            <person name="Wang X."/>
            <person name="Du Y."/>
            <person name="Jin W."/>
            <person name="Huang S."/>
        </authorList>
    </citation>
    <scope>NUCLEOTIDE SEQUENCE [LARGE SCALE GENOMIC DNA]</scope>
    <source>
        <strain evidence="10">cv. 9930</strain>
    </source>
</reference>
<dbReference type="STRING" id="3659.A0A0A0L4P0"/>